<dbReference type="Proteomes" id="UP000016505">
    <property type="component" value="Chromosome I"/>
</dbReference>
<dbReference type="KEGG" id="part:PARC_a1962"/>
<gene>
    <name evidence="1" type="ORF">PARC_a1962</name>
</gene>
<proteinExistence type="predicted"/>
<dbReference type="AlphaFoldDB" id="A0A290S680"/>
<reference evidence="1 2" key="1">
    <citation type="journal article" date="2012" name="J. Bacteriol.">
        <title>Genome sequences of type strains of seven species of the marine bacterium Pseudoalteromonas.</title>
        <authorList>
            <person name="Xie B.B."/>
            <person name="Shu Y.L."/>
            <person name="Qin Q.L."/>
            <person name="Rong J.C."/>
            <person name="Zhang X.Y."/>
            <person name="Chen X.L."/>
            <person name="Shi M."/>
            <person name="He H.L."/>
            <person name="Zhou B.C."/>
            <person name="Zhang Y.Z."/>
        </authorList>
    </citation>
    <scope>NUCLEOTIDE SEQUENCE [LARGE SCALE GENOMIC DNA]</scope>
    <source>
        <strain evidence="1 2">A 37-1-2</strain>
    </source>
</reference>
<sequence>MPFIMPLKASITLPNTSYSAIYCNLPLHLVFLSIKRVCGY</sequence>
<evidence type="ECO:0000313" key="2">
    <source>
        <dbReference type="Proteomes" id="UP000016505"/>
    </source>
</evidence>
<dbReference type="EMBL" id="CP011025">
    <property type="protein sequence ID" value="ATC86511.1"/>
    <property type="molecule type" value="Genomic_DNA"/>
</dbReference>
<protein>
    <submittedName>
        <fullName evidence="1">Uncharacterized protein</fullName>
    </submittedName>
</protein>
<accession>A0A290S680</accession>
<evidence type="ECO:0000313" key="1">
    <source>
        <dbReference type="EMBL" id="ATC86511.1"/>
    </source>
</evidence>
<name>A0A290S680_9GAMM</name>
<organism evidence="1 2">
    <name type="scientific">Pseudoalteromonas arctica A 37-1-2</name>
    <dbReference type="NCBI Taxonomy" id="1117313"/>
    <lineage>
        <taxon>Bacteria</taxon>
        <taxon>Pseudomonadati</taxon>
        <taxon>Pseudomonadota</taxon>
        <taxon>Gammaproteobacteria</taxon>
        <taxon>Alteromonadales</taxon>
        <taxon>Pseudoalteromonadaceae</taxon>
        <taxon>Pseudoalteromonas</taxon>
    </lineage>
</organism>